<sequence>MLPALQPSRPKPPQQSALPTCAHQQRRAAHESSPHAQQLAPLLPGSPARPRSQIDAMPPFRPAQTPAPLVYDSAIRHPVFFTQNLKKPPFPMPRIASQGWSPVANGYIEEQQRDMGAEPKTKL</sequence>
<gene>
    <name evidence="2" type="ORF">BDU57DRAFT_512962</name>
</gene>
<proteinExistence type="predicted"/>
<feature type="region of interest" description="Disordered" evidence="1">
    <location>
        <begin position="1"/>
        <end position="65"/>
    </location>
</feature>
<dbReference type="EMBL" id="ML979133">
    <property type="protein sequence ID" value="KAF1919715.1"/>
    <property type="molecule type" value="Genomic_DNA"/>
</dbReference>
<organism evidence="2 3">
    <name type="scientific">Ampelomyces quisqualis</name>
    <name type="common">Powdery mildew agent</name>
    <dbReference type="NCBI Taxonomy" id="50730"/>
    <lineage>
        <taxon>Eukaryota</taxon>
        <taxon>Fungi</taxon>
        <taxon>Dikarya</taxon>
        <taxon>Ascomycota</taxon>
        <taxon>Pezizomycotina</taxon>
        <taxon>Dothideomycetes</taxon>
        <taxon>Pleosporomycetidae</taxon>
        <taxon>Pleosporales</taxon>
        <taxon>Pleosporineae</taxon>
        <taxon>Phaeosphaeriaceae</taxon>
        <taxon>Ampelomyces</taxon>
    </lineage>
</organism>
<dbReference type="OrthoDB" id="3535086at2759"/>
<dbReference type="Proteomes" id="UP000800096">
    <property type="component" value="Unassembled WGS sequence"/>
</dbReference>
<reference evidence="2" key="1">
    <citation type="journal article" date="2020" name="Stud. Mycol.">
        <title>101 Dothideomycetes genomes: a test case for predicting lifestyles and emergence of pathogens.</title>
        <authorList>
            <person name="Haridas S."/>
            <person name="Albert R."/>
            <person name="Binder M."/>
            <person name="Bloem J."/>
            <person name="Labutti K."/>
            <person name="Salamov A."/>
            <person name="Andreopoulos B."/>
            <person name="Baker S."/>
            <person name="Barry K."/>
            <person name="Bills G."/>
            <person name="Bluhm B."/>
            <person name="Cannon C."/>
            <person name="Castanera R."/>
            <person name="Culley D."/>
            <person name="Daum C."/>
            <person name="Ezra D."/>
            <person name="Gonzalez J."/>
            <person name="Henrissat B."/>
            <person name="Kuo A."/>
            <person name="Liang C."/>
            <person name="Lipzen A."/>
            <person name="Lutzoni F."/>
            <person name="Magnuson J."/>
            <person name="Mondo S."/>
            <person name="Nolan M."/>
            <person name="Ohm R."/>
            <person name="Pangilinan J."/>
            <person name="Park H.-J."/>
            <person name="Ramirez L."/>
            <person name="Alfaro M."/>
            <person name="Sun H."/>
            <person name="Tritt A."/>
            <person name="Yoshinaga Y."/>
            <person name="Zwiers L.-H."/>
            <person name="Turgeon B."/>
            <person name="Goodwin S."/>
            <person name="Spatafora J."/>
            <person name="Crous P."/>
            <person name="Grigoriev I."/>
        </authorList>
    </citation>
    <scope>NUCLEOTIDE SEQUENCE</scope>
    <source>
        <strain evidence="2">HMLAC05119</strain>
    </source>
</reference>
<name>A0A6A5QVG7_AMPQU</name>
<evidence type="ECO:0000313" key="2">
    <source>
        <dbReference type="EMBL" id="KAF1919715.1"/>
    </source>
</evidence>
<keyword evidence="3" id="KW-1185">Reference proteome</keyword>
<evidence type="ECO:0000256" key="1">
    <source>
        <dbReference type="SAM" id="MobiDB-lite"/>
    </source>
</evidence>
<accession>A0A6A5QVG7</accession>
<evidence type="ECO:0000313" key="3">
    <source>
        <dbReference type="Proteomes" id="UP000800096"/>
    </source>
</evidence>
<protein>
    <submittedName>
        <fullName evidence="2">Uncharacterized protein</fullName>
    </submittedName>
</protein>
<dbReference type="AlphaFoldDB" id="A0A6A5QVG7"/>